<evidence type="ECO:0000313" key="7">
    <source>
        <dbReference type="Proteomes" id="UP000243579"/>
    </source>
</evidence>
<dbReference type="OrthoDB" id="118550at2759"/>
<protein>
    <recommendedName>
        <fullName evidence="5">SWIRM domain-containing protein</fullName>
    </recommendedName>
</protein>
<sequence>MTKLERPNPGHDNVNQSRDEGFRASVGILLMRLHPDVTAAAIDALVTLRQSGLVPGIFFRTERLLSGYIYPLLTLPLTPADILTHIREKAIKDSDAIVTTLLSHSNVVATTTTDPQLERRGCRVVGVVGDYVVVHWPGLPDAFDEYVLRTSITTDTHIDTIEAMAASFNISSEFYAAQKKYAPMWVNALDYMVPTTTKRPRSPTTAAAPSPAKLTKVDPTIVTRLEGGAAAAVSLLLQQSRGNKPTQSVYDALEASPSTEPTKGVALHTNSAPGTLAVEQAVVAIPSCARWFSLDAVHSLEKRMLPEFFEEPRPGTIRSKTPQVYVTYRNYMVHASRAQPHVYLTATACRRNLAGDVCAILRVHEFLTHWGLINYHVPAHAAPPSVAPSLDFDAGTYPTPALSVCESCVQGAIAYELSADAKRKEKQLQLGTPLRKLDAWGTRPGTGICDVCFAKRKFPTHLDATDFVPVPRPSAWTPADKEALVAALQALDTSVAIDWNEVGNTVGKPPKECLAQFLQLPLADQEAAAVRSAPATYPFAAATAGLADVVATADPQLVQAATTAVLAKLDELNQPSSKDTAPAPKTPTGAKALARAAADAGLTPMNEQSLEAVVVDQAHSATTVALLAARAHGIAKQEATVVRSLMRDLLQCQMEQLQLKMKTFQQLEMALLAEREELTKERHALYMERLGAAAAASAPATADP</sequence>
<dbReference type="FunFam" id="1.10.10.10:FF:000020">
    <property type="entry name" value="SWI/SNF complex subunit SMARCC2 isoform c"/>
    <property type="match status" value="1"/>
</dbReference>
<dbReference type="Proteomes" id="UP000243579">
    <property type="component" value="Unassembled WGS sequence"/>
</dbReference>
<dbReference type="Pfam" id="PF04433">
    <property type="entry name" value="SWIRM"/>
    <property type="match status" value="1"/>
</dbReference>
<reference evidence="6 7" key="1">
    <citation type="journal article" date="2014" name="Genome Biol. Evol.">
        <title>The secreted proteins of Achlya hypogyna and Thraustotheca clavata identify the ancestral oomycete secretome and reveal gene acquisitions by horizontal gene transfer.</title>
        <authorList>
            <person name="Misner I."/>
            <person name="Blouin N."/>
            <person name="Leonard G."/>
            <person name="Richards T.A."/>
            <person name="Lane C.E."/>
        </authorList>
    </citation>
    <scope>NUCLEOTIDE SEQUENCE [LARGE SCALE GENOMIC DNA]</scope>
    <source>
        <strain evidence="6 7">ATCC 48635</strain>
    </source>
</reference>
<dbReference type="Gene3D" id="1.10.10.10">
    <property type="entry name" value="Winged helix-like DNA-binding domain superfamily/Winged helix DNA-binding domain"/>
    <property type="match status" value="1"/>
</dbReference>
<evidence type="ECO:0000256" key="1">
    <source>
        <dbReference type="ARBA" id="ARBA00023015"/>
    </source>
</evidence>
<keyword evidence="7" id="KW-1185">Reference proteome</keyword>
<dbReference type="SUPFAM" id="SSF46689">
    <property type="entry name" value="Homeodomain-like"/>
    <property type="match status" value="1"/>
</dbReference>
<organism evidence="6 7">
    <name type="scientific">Achlya hypogyna</name>
    <name type="common">Oomycete</name>
    <name type="synonym">Protoachlya hypogyna</name>
    <dbReference type="NCBI Taxonomy" id="1202772"/>
    <lineage>
        <taxon>Eukaryota</taxon>
        <taxon>Sar</taxon>
        <taxon>Stramenopiles</taxon>
        <taxon>Oomycota</taxon>
        <taxon>Saprolegniomycetes</taxon>
        <taxon>Saprolegniales</taxon>
        <taxon>Achlyaceae</taxon>
        <taxon>Achlya</taxon>
    </lineage>
</organism>
<proteinExistence type="predicted"/>
<dbReference type="InterPro" id="IPR007526">
    <property type="entry name" value="SWIRM"/>
</dbReference>
<comment type="caution">
    <text evidence="6">The sequence shown here is derived from an EMBL/GenBank/DDBJ whole genome shotgun (WGS) entry which is preliminary data.</text>
</comment>
<feature type="region of interest" description="Disordered" evidence="4">
    <location>
        <begin position="573"/>
        <end position="595"/>
    </location>
</feature>
<evidence type="ECO:0000259" key="5">
    <source>
        <dbReference type="PROSITE" id="PS50934"/>
    </source>
</evidence>
<accession>A0A1V9ZN18</accession>
<gene>
    <name evidence="6" type="ORF">ACHHYP_06905</name>
</gene>
<feature type="compositionally biased region" description="Low complexity" evidence="4">
    <location>
        <begin position="578"/>
        <end position="595"/>
    </location>
</feature>
<dbReference type="InterPro" id="IPR036388">
    <property type="entry name" value="WH-like_DNA-bd_sf"/>
</dbReference>
<dbReference type="EMBL" id="JNBR01000070">
    <property type="protein sequence ID" value="OQR99377.1"/>
    <property type="molecule type" value="Genomic_DNA"/>
</dbReference>
<dbReference type="InterPro" id="IPR032451">
    <property type="entry name" value="SMARCC_C"/>
</dbReference>
<keyword evidence="2" id="KW-0804">Transcription</keyword>
<dbReference type="STRING" id="1202772.A0A1V9ZN18"/>
<keyword evidence="3" id="KW-0539">Nucleus</keyword>
<dbReference type="AlphaFoldDB" id="A0A1V9ZN18"/>
<keyword evidence="1" id="KW-0805">Transcription regulation</keyword>
<feature type="domain" description="SWIRM" evidence="5">
    <location>
        <begin position="283"/>
        <end position="384"/>
    </location>
</feature>
<dbReference type="PROSITE" id="PS50934">
    <property type="entry name" value="SWIRM"/>
    <property type="match status" value="1"/>
</dbReference>
<dbReference type="InterPro" id="IPR009057">
    <property type="entry name" value="Homeodomain-like_sf"/>
</dbReference>
<evidence type="ECO:0000256" key="3">
    <source>
        <dbReference type="ARBA" id="ARBA00023242"/>
    </source>
</evidence>
<evidence type="ECO:0000256" key="4">
    <source>
        <dbReference type="SAM" id="MobiDB-lite"/>
    </source>
</evidence>
<name>A0A1V9ZN18_ACHHY</name>
<evidence type="ECO:0000313" key="6">
    <source>
        <dbReference type="EMBL" id="OQR99377.1"/>
    </source>
</evidence>
<dbReference type="Pfam" id="PF16495">
    <property type="entry name" value="SWIRM-assoc_1"/>
    <property type="match status" value="1"/>
</dbReference>
<dbReference type="GO" id="GO:0005634">
    <property type="term" value="C:nucleus"/>
    <property type="evidence" value="ECO:0007669"/>
    <property type="project" value="UniProtKB-ARBA"/>
</dbReference>
<evidence type="ECO:0000256" key="2">
    <source>
        <dbReference type="ARBA" id="ARBA00023163"/>
    </source>
</evidence>